<dbReference type="AlphaFoldDB" id="R4Z685"/>
<sequence>MNADEVNTMLAEHFPGAGANCAELGATYAVASTELGELSIRPGSYVSGPTQFAIADAALWYVTFVAIGRIEPMALTSELSIRFLRPAQGKRIWARADLATATRRSVVGSVSVWMDDHSDRPTAVAQGTYVLPRPE</sequence>
<gene>
    <name evidence="2" type="ORF">BN381_350157</name>
</gene>
<evidence type="ECO:0000313" key="3">
    <source>
        <dbReference type="Proteomes" id="UP000018291"/>
    </source>
</evidence>
<feature type="domain" description="Thioesterase" evidence="1">
    <location>
        <begin position="45"/>
        <end position="116"/>
    </location>
</feature>
<dbReference type="STRING" id="1229780.BN381_350157"/>
<name>R4Z685_9ACTN</name>
<dbReference type="SUPFAM" id="SSF54637">
    <property type="entry name" value="Thioesterase/thiol ester dehydrase-isomerase"/>
    <property type="match status" value="1"/>
</dbReference>
<organism evidence="2 3">
    <name type="scientific">Candidatus Neomicrothrix parvicella RN1</name>
    <dbReference type="NCBI Taxonomy" id="1229780"/>
    <lineage>
        <taxon>Bacteria</taxon>
        <taxon>Bacillati</taxon>
        <taxon>Actinomycetota</taxon>
        <taxon>Acidimicrobiia</taxon>
        <taxon>Acidimicrobiales</taxon>
        <taxon>Microthrixaceae</taxon>
        <taxon>Candidatus Neomicrothrix</taxon>
    </lineage>
</organism>
<dbReference type="OrthoDB" id="9813282at2"/>
<dbReference type="InterPro" id="IPR029069">
    <property type="entry name" value="HotDog_dom_sf"/>
</dbReference>
<dbReference type="HOGENOM" id="CLU_089876_4_0_11"/>
<evidence type="ECO:0000259" key="1">
    <source>
        <dbReference type="Pfam" id="PF03061"/>
    </source>
</evidence>
<dbReference type="Gene3D" id="3.10.129.10">
    <property type="entry name" value="Hotdog Thioesterase"/>
    <property type="match status" value="1"/>
</dbReference>
<keyword evidence="3" id="KW-1185">Reference proteome</keyword>
<accession>R4Z685</accession>
<reference evidence="2 3" key="1">
    <citation type="journal article" date="2013" name="ISME J.">
        <title>Metabolic model for the filamentous 'Candidatus Microthrix parvicella' based on genomic and metagenomic analyses.</title>
        <authorList>
            <person name="Jon McIlroy S."/>
            <person name="Kristiansen R."/>
            <person name="Albertsen M."/>
            <person name="Michael Karst S."/>
            <person name="Rossetti S."/>
            <person name="Lund Nielsen J."/>
            <person name="Tandoi V."/>
            <person name="James Seviour R."/>
            <person name="Nielsen P.H."/>
        </authorList>
    </citation>
    <scope>NUCLEOTIDE SEQUENCE [LARGE SCALE GENOMIC DNA]</scope>
    <source>
        <strain evidence="2 3">RN1</strain>
    </source>
</reference>
<proteinExistence type="predicted"/>
<dbReference type="RefSeq" id="WP_012228117.1">
    <property type="nucleotide sequence ID" value="NZ_HG422565.1"/>
</dbReference>
<comment type="caution">
    <text evidence="2">The sequence shown here is derived from an EMBL/GenBank/DDBJ whole genome shotgun (WGS) entry which is preliminary data.</text>
</comment>
<dbReference type="eggNOG" id="COG2050">
    <property type="taxonomic scope" value="Bacteria"/>
</dbReference>
<dbReference type="EMBL" id="CANL01000029">
    <property type="protein sequence ID" value="CCM64297.1"/>
    <property type="molecule type" value="Genomic_DNA"/>
</dbReference>
<dbReference type="Pfam" id="PF03061">
    <property type="entry name" value="4HBT"/>
    <property type="match status" value="1"/>
</dbReference>
<dbReference type="Proteomes" id="UP000018291">
    <property type="component" value="Unassembled WGS sequence"/>
</dbReference>
<dbReference type="InterPro" id="IPR006683">
    <property type="entry name" value="Thioestr_dom"/>
</dbReference>
<protein>
    <submittedName>
        <fullName evidence="2">Putative Thioesterase family protein</fullName>
    </submittedName>
</protein>
<evidence type="ECO:0000313" key="2">
    <source>
        <dbReference type="EMBL" id="CCM64297.1"/>
    </source>
</evidence>
<dbReference type="CDD" id="cd03443">
    <property type="entry name" value="PaaI_thioesterase"/>
    <property type="match status" value="1"/>
</dbReference>